<dbReference type="Proteomes" id="UP000239504">
    <property type="component" value="Unassembled WGS sequence"/>
</dbReference>
<dbReference type="OrthoDB" id="7537532at2"/>
<dbReference type="CDD" id="cd02440">
    <property type="entry name" value="AdoMet_MTases"/>
    <property type="match status" value="1"/>
</dbReference>
<reference evidence="1 2" key="1">
    <citation type="submission" date="2017-12" db="EMBL/GenBank/DDBJ databases">
        <authorList>
            <person name="Hurst M.R.H."/>
        </authorList>
    </citation>
    <scope>NUCLEOTIDE SEQUENCE [LARGE SCALE GENOMIC DNA]</scope>
    <source>
        <strain evidence="1 2">SY-3-19</strain>
    </source>
</reference>
<dbReference type="AlphaFoldDB" id="A0A2S7K9B0"/>
<evidence type="ECO:0000313" key="1">
    <source>
        <dbReference type="EMBL" id="PQA89068.1"/>
    </source>
</evidence>
<dbReference type="Gene3D" id="3.40.50.150">
    <property type="entry name" value="Vaccinia Virus protein VP39"/>
    <property type="match status" value="1"/>
</dbReference>
<accession>A0A2S7K9B0</accession>
<sequence length="344" mass="38139">MSAKHKPRVGKIRRRADWGKLDVKLHTLRGRAGRLAQLPHRRQDPAADAYGRVTRCRRCGLGAVEPLPSAEELPAFYRLEAYYTHGESHFQKGEAVTFADRVRDHLAWRFDKGDPAKPERLIALAGKPAGEIRVLDIGCGHGNLLKEFKALGAKAAGLDPDPEAVENLAKAGIAAHQGTGEAPPESLAGQLFDIVIMTHAIEHCLDPVKALATAFSLTRPGGVFLCEAPNCAATHFERFNIMSEMFDAPRHLYFFTPDTLRRVIEGAGFAIERDYYDGFLRHFTNSWRATENHIREGIVKDGGETSALPPAHSRMETIRLLMETALADKKKKYDCVGFVARRPV</sequence>
<dbReference type="SUPFAM" id="SSF53335">
    <property type="entry name" value="S-adenosyl-L-methionine-dependent methyltransferases"/>
    <property type="match status" value="1"/>
</dbReference>
<dbReference type="PANTHER" id="PTHR43861">
    <property type="entry name" value="TRANS-ACONITATE 2-METHYLTRANSFERASE-RELATED"/>
    <property type="match status" value="1"/>
</dbReference>
<name>A0A2S7K9B0_9PROT</name>
<protein>
    <recommendedName>
        <fullName evidence="3">Class I SAM-dependent methyltransferase</fullName>
    </recommendedName>
</protein>
<comment type="caution">
    <text evidence="1">The sequence shown here is derived from an EMBL/GenBank/DDBJ whole genome shotgun (WGS) entry which is preliminary data.</text>
</comment>
<keyword evidence="2" id="KW-1185">Reference proteome</keyword>
<dbReference type="InterPro" id="IPR029063">
    <property type="entry name" value="SAM-dependent_MTases_sf"/>
</dbReference>
<gene>
    <name evidence="1" type="ORF">CW354_03720</name>
</gene>
<organism evidence="1 2">
    <name type="scientific">Hyphococcus luteus</name>
    <dbReference type="NCBI Taxonomy" id="2058213"/>
    <lineage>
        <taxon>Bacteria</taxon>
        <taxon>Pseudomonadati</taxon>
        <taxon>Pseudomonadota</taxon>
        <taxon>Alphaproteobacteria</taxon>
        <taxon>Parvularculales</taxon>
        <taxon>Parvularculaceae</taxon>
        <taxon>Hyphococcus</taxon>
    </lineage>
</organism>
<evidence type="ECO:0008006" key="3">
    <source>
        <dbReference type="Google" id="ProtNLM"/>
    </source>
</evidence>
<proteinExistence type="predicted"/>
<dbReference type="Pfam" id="PF13489">
    <property type="entry name" value="Methyltransf_23"/>
    <property type="match status" value="1"/>
</dbReference>
<dbReference type="EMBL" id="PJCH01000003">
    <property type="protein sequence ID" value="PQA89068.1"/>
    <property type="molecule type" value="Genomic_DNA"/>
</dbReference>
<evidence type="ECO:0000313" key="2">
    <source>
        <dbReference type="Proteomes" id="UP000239504"/>
    </source>
</evidence>